<dbReference type="EMBL" id="CASHTH010002465">
    <property type="protein sequence ID" value="CAI8030260.1"/>
    <property type="molecule type" value="Genomic_DNA"/>
</dbReference>
<feature type="chain" id="PRO_5041439831" evidence="1">
    <location>
        <begin position="21"/>
        <end position="50"/>
    </location>
</feature>
<sequence>MGPTVVVSSWLCILTARVCMLEDLSGCYKGQWRIRPIKADLECFQLATQH</sequence>
<keyword evidence="3" id="KW-1185">Reference proteome</keyword>
<evidence type="ECO:0000256" key="1">
    <source>
        <dbReference type="SAM" id="SignalP"/>
    </source>
</evidence>
<evidence type="ECO:0000313" key="2">
    <source>
        <dbReference type="EMBL" id="CAI8030260.1"/>
    </source>
</evidence>
<reference evidence="2" key="1">
    <citation type="submission" date="2023-03" db="EMBL/GenBank/DDBJ databases">
        <authorList>
            <person name="Steffen K."/>
            <person name="Cardenas P."/>
        </authorList>
    </citation>
    <scope>NUCLEOTIDE SEQUENCE</scope>
</reference>
<keyword evidence="1" id="KW-0732">Signal</keyword>
<feature type="signal peptide" evidence="1">
    <location>
        <begin position="1"/>
        <end position="20"/>
    </location>
</feature>
<protein>
    <submittedName>
        <fullName evidence="2">Uncharacterized protein</fullName>
    </submittedName>
</protein>
<gene>
    <name evidence="2" type="ORF">GBAR_LOCUS17161</name>
</gene>
<accession>A0AA35SHL7</accession>
<organism evidence="2 3">
    <name type="scientific">Geodia barretti</name>
    <name type="common">Barrett's horny sponge</name>
    <dbReference type="NCBI Taxonomy" id="519541"/>
    <lineage>
        <taxon>Eukaryota</taxon>
        <taxon>Metazoa</taxon>
        <taxon>Porifera</taxon>
        <taxon>Demospongiae</taxon>
        <taxon>Heteroscleromorpha</taxon>
        <taxon>Tetractinellida</taxon>
        <taxon>Astrophorina</taxon>
        <taxon>Geodiidae</taxon>
        <taxon>Geodia</taxon>
    </lineage>
</organism>
<comment type="caution">
    <text evidence="2">The sequence shown here is derived from an EMBL/GenBank/DDBJ whole genome shotgun (WGS) entry which is preliminary data.</text>
</comment>
<evidence type="ECO:0000313" key="3">
    <source>
        <dbReference type="Proteomes" id="UP001174909"/>
    </source>
</evidence>
<dbReference type="Proteomes" id="UP001174909">
    <property type="component" value="Unassembled WGS sequence"/>
</dbReference>
<proteinExistence type="predicted"/>
<dbReference type="AlphaFoldDB" id="A0AA35SHL7"/>
<name>A0AA35SHL7_GEOBA</name>
<feature type="non-terminal residue" evidence="2">
    <location>
        <position position="1"/>
    </location>
</feature>